<organism evidence="6 7">
    <name type="scientific">Jiella avicenniae</name>
    <dbReference type="NCBI Taxonomy" id="2907202"/>
    <lineage>
        <taxon>Bacteria</taxon>
        <taxon>Pseudomonadati</taxon>
        <taxon>Pseudomonadota</taxon>
        <taxon>Alphaproteobacteria</taxon>
        <taxon>Hyphomicrobiales</taxon>
        <taxon>Aurantimonadaceae</taxon>
        <taxon>Jiella</taxon>
    </lineage>
</organism>
<gene>
    <name evidence="6" type="ORF">LZD57_15810</name>
</gene>
<name>A0A9X1T5Q6_9HYPH</name>
<proteinExistence type="predicted"/>
<keyword evidence="1" id="KW-0805">Transcription regulation</keyword>
<dbReference type="SUPFAM" id="SSF47413">
    <property type="entry name" value="lambda repressor-like DNA-binding domains"/>
    <property type="match status" value="1"/>
</dbReference>
<dbReference type="GO" id="GO:0000976">
    <property type="term" value="F:transcription cis-regulatory region binding"/>
    <property type="evidence" value="ECO:0007669"/>
    <property type="project" value="TreeGrafter"/>
</dbReference>
<dbReference type="CDD" id="cd01575">
    <property type="entry name" value="PBP1_GntR"/>
    <property type="match status" value="1"/>
</dbReference>
<keyword evidence="2 6" id="KW-0238">DNA-binding</keyword>
<feature type="compositionally biased region" description="Polar residues" evidence="4">
    <location>
        <begin position="1"/>
        <end position="13"/>
    </location>
</feature>
<reference evidence="6" key="1">
    <citation type="submission" date="2022-01" db="EMBL/GenBank/DDBJ databases">
        <title>Jiella avicenniae sp. nov., a novel endophytic bacterium isolated from bark of Avicennia marina.</title>
        <authorList>
            <person name="Tuo L."/>
        </authorList>
    </citation>
    <scope>NUCLEOTIDE SEQUENCE</scope>
    <source>
        <strain evidence="6">CBK1P-4</strain>
    </source>
</reference>
<evidence type="ECO:0000256" key="2">
    <source>
        <dbReference type="ARBA" id="ARBA00023125"/>
    </source>
</evidence>
<dbReference type="PROSITE" id="PS50932">
    <property type="entry name" value="HTH_LACI_2"/>
    <property type="match status" value="1"/>
</dbReference>
<accession>A0A9X1T5Q6</accession>
<sequence length="350" mass="37679">MASAMNKSSTGNVKRTRKAHPQASMHDVARHAGVSLITVSRFLRTPGKVSERTRQLVEDAIAELGYVPNLVAGGLASSQSTIVSMIVPFVSHGVFAEAIQGVSDVVDAHGYNVLLGHSTGSVEREEAILRSILGYRPAGVVIQGANHSERTVEFLRKAAMPVVEIGTLPETPIGMAVGYSNHQAALAMTRHLIARGYRRIGFVGTDPATNDRILQRLAGYRQGLDEAGIAFDPALVLRSPFGIVEGRQLLHVYRSMQPMPDAVFCASDLWAAGMISECRKQGIGVPTDLAIAGFNDQDIASVIDPAITTIRVPRYEIGRQAGRMIVETIAGRSVERMVDVGFELVVRDST</sequence>
<dbReference type="InterPro" id="IPR000843">
    <property type="entry name" value="HTH_LacI"/>
</dbReference>
<dbReference type="AlphaFoldDB" id="A0A9X1T5Q6"/>
<feature type="domain" description="HTH lacI-type" evidence="5">
    <location>
        <begin position="23"/>
        <end position="77"/>
    </location>
</feature>
<dbReference type="Gene3D" id="3.40.50.2300">
    <property type="match status" value="2"/>
</dbReference>
<dbReference type="PROSITE" id="PS00356">
    <property type="entry name" value="HTH_LACI_1"/>
    <property type="match status" value="1"/>
</dbReference>
<protein>
    <submittedName>
        <fullName evidence="6">LacI family DNA-binding transcriptional regulator</fullName>
    </submittedName>
</protein>
<dbReference type="Proteomes" id="UP001139035">
    <property type="component" value="Unassembled WGS sequence"/>
</dbReference>
<dbReference type="SUPFAM" id="SSF53822">
    <property type="entry name" value="Periplasmic binding protein-like I"/>
    <property type="match status" value="1"/>
</dbReference>
<dbReference type="CDD" id="cd01392">
    <property type="entry name" value="HTH_LacI"/>
    <property type="match status" value="1"/>
</dbReference>
<evidence type="ECO:0000259" key="5">
    <source>
        <dbReference type="PROSITE" id="PS50932"/>
    </source>
</evidence>
<dbReference type="InterPro" id="IPR028082">
    <property type="entry name" value="Peripla_BP_I"/>
</dbReference>
<keyword evidence="7" id="KW-1185">Reference proteome</keyword>
<dbReference type="SMART" id="SM00354">
    <property type="entry name" value="HTH_LACI"/>
    <property type="match status" value="1"/>
</dbReference>
<dbReference type="Gene3D" id="1.10.260.40">
    <property type="entry name" value="lambda repressor-like DNA-binding domains"/>
    <property type="match status" value="1"/>
</dbReference>
<dbReference type="Pfam" id="PF00356">
    <property type="entry name" value="LacI"/>
    <property type="match status" value="1"/>
</dbReference>
<evidence type="ECO:0000256" key="4">
    <source>
        <dbReference type="SAM" id="MobiDB-lite"/>
    </source>
</evidence>
<dbReference type="Pfam" id="PF13377">
    <property type="entry name" value="Peripla_BP_3"/>
    <property type="match status" value="1"/>
</dbReference>
<dbReference type="InterPro" id="IPR010982">
    <property type="entry name" value="Lambda_DNA-bd_dom_sf"/>
</dbReference>
<dbReference type="GO" id="GO:0003700">
    <property type="term" value="F:DNA-binding transcription factor activity"/>
    <property type="evidence" value="ECO:0007669"/>
    <property type="project" value="TreeGrafter"/>
</dbReference>
<dbReference type="InterPro" id="IPR046335">
    <property type="entry name" value="LacI/GalR-like_sensor"/>
</dbReference>
<evidence type="ECO:0000313" key="6">
    <source>
        <dbReference type="EMBL" id="MCE7029457.1"/>
    </source>
</evidence>
<keyword evidence="3" id="KW-0804">Transcription</keyword>
<evidence type="ECO:0000313" key="7">
    <source>
        <dbReference type="Proteomes" id="UP001139035"/>
    </source>
</evidence>
<dbReference type="PANTHER" id="PTHR30146">
    <property type="entry name" value="LACI-RELATED TRANSCRIPTIONAL REPRESSOR"/>
    <property type="match status" value="1"/>
</dbReference>
<evidence type="ECO:0000256" key="3">
    <source>
        <dbReference type="ARBA" id="ARBA00023163"/>
    </source>
</evidence>
<evidence type="ECO:0000256" key="1">
    <source>
        <dbReference type="ARBA" id="ARBA00023015"/>
    </source>
</evidence>
<comment type="caution">
    <text evidence="6">The sequence shown here is derived from an EMBL/GenBank/DDBJ whole genome shotgun (WGS) entry which is preliminary data.</text>
</comment>
<dbReference type="PANTHER" id="PTHR30146:SF33">
    <property type="entry name" value="TRANSCRIPTIONAL REGULATOR"/>
    <property type="match status" value="1"/>
</dbReference>
<feature type="region of interest" description="Disordered" evidence="4">
    <location>
        <begin position="1"/>
        <end position="26"/>
    </location>
</feature>
<dbReference type="EMBL" id="JAJUWU010000016">
    <property type="protein sequence ID" value="MCE7029457.1"/>
    <property type="molecule type" value="Genomic_DNA"/>
</dbReference>